<feature type="disulfide bond" evidence="15">
    <location>
        <begin position="53"/>
        <end position="86"/>
    </location>
</feature>
<keyword evidence="9 16" id="KW-0732">Signal</keyword>
<dbReference type="Proteomes" id="UP000324767">
    <property type="component" value="Unassembled WGS sequence"/>
</dbReference>
<evidence type="ECO:0000313" key="19">
    <source>
        <dbReference type="Proteomes" id="UP000324767"/>
    </source>
</evidence>
<dbReference type="PROSITE" id="PS52012">
    <property type="entry name" value="CFEM"/>
    <property type="match status" value="1"/>
</dbReference>
<evidence type="ECO:0000256" key="10">
    <source>
        <dbReference type="ARBA" id="ARBA00023004"/>
    </source>
</evidence>
<name>A0A5M8PRG7_9LECA</name>
<keyword evidence="13" id="KW-0325">Glycoprotein</keyword>
<comment type="caution">
    <text evidence="18">The sequence shown here is derived from an EMBL/GenBank/DDBJ whole genome shotgun (WGS) entry which is preliminary data.</text>
</comment>
<evidence type="ECO:0000256" key="16">
    <source>
        <dbReference type="SAM" id="SignalP"/>
    </source>
</evidence>
<dbReference type="InterPro" id="IPR008427">
    <property type="entry name" value="Extracellular_membr_CFEM_dom"/>
</dbReference>
<comment type="similarity">
    <text evidence="3">Belongs to the RBT5 family.</text>
</comment>
<evidence type="ECO:0000256" key="2">
    <source>
        <dbReference type="ARBA" id="ARBA00004613"/>
    </source>
</evidence>
<reference evidence="18 19" key="1">
    <citation type="submission" date="2019-09" db="EMBL/GenBank/DDBJ databases">
        <title>The hologenome of the rock-dwelling lichen Lasallia pustulata.</title>
        <authorList>
            <person name="Greshake Tzovaras B."/>
            <person name="Segers F."/>
            <person name="Bicker A."/>
            <person name="Dal Grande F."/>
            <person name="Otte J."/>
            <person name="Hankeln T."/>
            <person name="Schmitt I."/>
            <person name="Ebersberger I."/>
        </authorList>
    </citation>
    <scope>NUCLEOTIDE SEQUENCE [LARGE SCALE GENOMIC DNA]</scope>
    <source>
        <strain evidence="18">A1-1</strain>
    </source>
</reference>
<keyword evidence="7" id="KW-0336">GPI-anchor</keyword>
<accession>A0A5M8PRG7</accession>
<proteinExistence type="inferred from homology"/>
<evidence type="ECO:0000256" key="14">
    <source>
        <dbReference type="ARBA" id="ARBA00023288"/>
    </source>
</evidence>
<dbReference type="SMART" id="SM00747">
    <property type="entry name" value="CFEM"/>
    <property type="match status" value="1"/>
</dbReference>
<dbReference type="AlphaFoldDB" id="A0A5M8PRG7"/>
<dbReference type="Pfam" id="PF05730">
    <property type="entry name" value="CFEM"/>
    <property type="match status" value="1"/>
</dbReference>
<dbReference type="OrthoDB" id="3065412at2759"/>
<comment type="subcellular location">
    <subcellularLocation>
        <location evidence="1">Cell membrane</location>
        <topology evidence="1">Lipid-anchor</topology>
        <topology evidence="1">GPI-anchor</topology>
    </subcellularLocation>
    <subcellularLocation>
        <location evidence="2">Secreted</location>
    </subcellularLocation>
</comment>
<keyword evidence="6 15" id="KW-0349">Heme</keyword>
<keyword evidence="12 15" id="KW-1015">Disulfide bond</keyword>
<feature type="chain" id="PRO_5024273922" description="CFEM domain-containing protein" evidence="16">
    <location>
        <begin position="19"/>
        <end position="261"/>
    </location>
</feature>
<dbReference type="PANTHER" id="PTHR37928">
    <property type="entry name" value="CFEM DOMAIN PROTEIN (AFU_ORTHOLOGUE AFUA_6G14090)"/>
    <property type="match status" value="1"/>
</dbReference>
<keyword evidence="10 15" id="KW-0408">Iron</keyword>
<organism evidence="18 19">
    <name type="scientific">Lasallia pustulata</name>
    <dbReference type="NCBI Taxonomy" id="136370"/>
    <lineage>
        <taxon>Eukaryota</taxon>
        <taxon>Fungi</taxon>
        <taxon>Dikarya</taxon>
        <taxon>Ascomycota</taxon>
        <taxon>Pezizomycotina</taxon>
        <taxon>Lecanoromycetes</taxon>
        <taxon>OSLEUM clade</taxon>
        <taxon>Umbilicariomycetidae</taxon>
        <taxon>Umbilicariales</taxon>
        <taxon>Umbilicariaceae</taxon>
        <taxon>Lasallia</taxon>
    </lineage>
</organism>
<dbReference type="PANTHER" id="PTHR37928:SF2">
    <property type="entry name" value="GPI ANCHORED CFEM DOMAIN PROTEIN (AFU_ORTHOLOGUE AFUA_6G10580)"/>
    <property type="match status" value="1"/>
</dbReference>
<evidence type="ECO:0000256" key="4">
    <source>
        <dbReference type="ARBA" id="ARBA00022475"/>
    </source>
</evidence>
<evidence type="ECO:0000256" key="3">
    <source>
        <dbReference type="ARBA" id="ARBA00010031"/>
    </source>
</evidence>
<evidence type="ECO:0000256" key="5">
    <source>
        <dbReference type="ARBA" id="ARBA00022525"/>
    </source>
</evidence>
<dbReference type="InterPro" id="IPR051735">
    <property type="entry name" value="CFEM_domain"/>
</dbReference>
<dbReference type="GO" id="GO:0098552">
    <property type="term" value="C:side of membrane"/>
    <property type="evidence" value="ECO:0007669"/>
    <property type="project" value="UniProtKB-KW"/>
</dbReference>
<comment type="caution">
    <text evidence="15">Lacks conserved residue(s) required for the propagation of feature annotation.</text>
</comment>
<keyword evidence="8 15" id="KW-0479">Metal-binding</keyword>
<gene>
    <name evidence="18" type="ORF">FRX48_05478</name>
</gene>
<dbReference type="EMBL" id="VXIT01000008">
    <property type="protein sequence ID" value="KAA6411166.1"/>
    <property type="molecule type" value="Genomic_DNA"/>
</dbReference>
<evidence type="ECO:0000256" key="12">
    <source>
        <dbReference type="ARBA" id="ARBA00023157"/>
    </source>
</evidence>
<evidence type="ECO:0000259" key="17">
    <source>
        <dbReference type="PROSITE" id="PS52012"/>
    </source>
</evidence>
<feature type="signal peptide" evidence="16">
    <location>
        <begin position="1"/>
        <end position="18"/>
    </location>
</feature>
<keyword evidence="4" id="KW-1003">Cell membrane</keyword>
<protein>
    <recommendedName>
        <fullName evidence="17">CFEM domain-containing protein</fullName>
    </recommendedName>
</protein>
<keyword evidence="14" id="KW-0449">Lipoprotein</keyword>
<evidence type="ECO:0000256" key="1">
    <source>
        <dbReference type="ARBA" id="ARBA00004609"/>
    </source>
</evidence>
<evidence type="ECO:0000256" key="6">
    <source>
        <dbReference type="ARBA" id="ARBA00022617"/>
    </source>
</evidence>
<dbReference type="GO" id="GO:0005886">
    <property type="term" value="C:plasma membrane"/>
    <property type="evidence" value="ECO:0007669"/>
    <property type="project" value="UniProtKB-SubCell"/>
</dbReference>
<evidence type="ECO:0000256" key="15">
    <source>
        <dbReference type="PROSITE-ProRule" id="PRU01356"/>
    </source>
</evidence>
<dbReference type="GO" id="GO:0005576">
    <property type="term" value="C:extracellular region"/>
    <property type="evidence" value="ECO:0007669"/>
    <property type="project" value="UniProtKB-SubCell"/>
</dbReference>
<evidence type="ECO:0000256" key="11">
    <source>
        <dbReference type="ARBA" id="ARBA00023136"/>
    </source>
</evidence>
<feature type="binding site" description="axial binding residue" evidence="15">
    <location>
        <position position="48"/>
    </location>
    <ligand>
        <name>heme</name>
        <dbReference type="ChEBI" id="CHEBI:30413"/>
    </ligand>
    <ligandPart>
        <name>Fe</name>
        <dbReference type="ChEBI" id="CHEBI:18248"/>
    </ligandPart>
</feature>
<keyword evidence="5" id="KW-0964">Secreted</keyword>
<keyword evidence="11" id="KW-0472">Membrane</keyword>
<evidence type="ECO:0000313" key="18">
    <source>
        <dbReference type="EMBL" id="KAA6411166.1"/>
    </source>
</evidence>
<evidence type="ECO:0000256" key="13">
    <source>
        <dbReference type="ARBA" id="ARBA00023180"/>
    </source>
</evidence>
<sequence length="261" mass="26449">MHTSVLAVLASLLIPALSVSTEIAGLPSCAQTCLSNASTDLGSCSSVDIKCLCGNIDYINTLSCCLSQSCSTSDQQKALAFDTELCNSVNVTIPNFVGCALSSSTSSGSSSTVSGVTSSSPTTMTTITAITAAFATSGYSIESLYSTTTGAPVARFTGGKLLQGNCTIPQIASVTLSAGGTLEFPWLGCAAGAPNCCPWQNSIAGPLTICPTDYFTTSNACCPSGWSIYTSDLAGQTPCYTTPPLPLLPQPPPPPPPPSSP</sequence>
<feature type="domain" description="CFEM" evidence="17">
    <location>
        <begin position="1"/>
        <end position="113"/>
    </location>
</feature>
<feature type="disulfide bond" evidence="15">
    <location>
        <begin position="44"/>
        <end position="51"/>
    </location>
</feature>
<evidence type="ECO:0000256" key="7">
    <source>
        <dbReference type="ARBA" id="ARBA00022622"/>
    </source>
</evidence>
<evidence type="ECO:0000256" key="8">
    <source>
        <dbReference type="ARBA" id="ARBA00022723"/>
    </source>
</evidence>
<dbReference type="GO" id="GO:0046872">
    <property type="term" value="F:metal ion binding"/>
    <property type="evidence" value="ECO:0007669"/>
    <property type="project" value="UniProtKB-UniRule"/>
</dbReference>
<evidence type="ECO:0000256" key="9">
    <source>
        <dbReference type="ARBA" id="ARBA00022729"/>
    </source>
</evidence>